<feature type="chain" id="PRO_5002736649" evidence="2">
    <location>
        <begin position="20"/>
        <end position="211"/>
    </location>
</feature>
<reference evidence="4 5" key="1">
    <citation type="journal article" date="2011" name="J. Bacteriol.">
        <title>Genome sequence of the algicidal bacterium Kordia algicida OT-1.</title>
        <authorList>
            <person name="Lee H.S."/>
            <person name="Kang S.G."/>
            <person name="Kwon K.K."/>
            <person name="Lee J.H."/>
            <person name="Kim S.J."/>
        </authorList>
    </citation>
    <scope>NUCLEOTIDE SEQUENCE [LARGE SCALE GENOMIC DNA]</scope>
    <source>
        <strain evidence="4 5">OT-1</strain>
    </source>
</reference>
<dbReference type="Proteomes" id="UP000002945">
    <property type="component" value="Unassembled WGS sequence"/>
</dbReference>
<dbReference type="EMBL" id="ABIB01000002">
    <property type="protein sequence ID" value="EDP97740.1"/>
    <property type="molecule type" value="Genomic_DNA"/>
</dbReference>
<organism evidence="4 5">
    <name type="scientific">Kordia algicida OT-1</name>
    <dbReference type="NCBI Taxonomy" id="391587"/>
    <lineage>
        <taxon>Bacteria</taxon>
        <taxon>Pseudomonadati</taxon>
        <taxon>Bacteroidota</taxon>
        <taxon>Flavobacteriia</taxon>
        <taxon>Flavobacteriales</taxon>
        <taxon>Flavobacteriaceae</taxon>
        <taxon>Kordia</taxon>
    </lineage>
</organism>
<evidence type="ECO:0000259" key="3">
    <source>
        <dbReference type="Pfam" id="PF18962"/>
    </source>
</evidence>
<gene>
    <name evidence="4" type="ORF">KAOT1_21297</name>
</gene>
<dbReference type="NCBIfam" id="TIGR04183">
    <property type="entry name" value="Por_Secre_tail"/>
    <property type="match status" value="1"/>
</dbReference>
<dbReference type="RefSeq" id="WP_007096788.1">
    <property type="nucleotide sequence ID" value="NZ_CP142125.1"/>
</dbReference>
<sequence length="211" mass="23587">MRTKLLFTLLFSISICCFAQKRTLTGTVYDEEKNVLANANVLVKNSKKGTITNENGQFTIDIDGMTVLEISYLGFETKEVIISKEKEVSIILENNFEALDTTVVIAYGNNRKISCGFSCKVIYTTEKYVPAQTTLFPNPSASGIFQLQLESDFTNLALDVYNMNGQLVQSKTYSKLSKIPQIDLSKQPKGMYLIRIVADGLPLETKKAIRL</sequence>
<dbReference type="Pfam" id="PF13715">
    <property type="entry name" value="CarbopepD_reg_2"/>
    <property type="match status" value="1"/>
</dbReference>
<evidence type="ECO:0000313" key="4">
    <source>
        <dbReference type="EMBL" id="EDP97740.1"/>
    </source>
</evidence>
<dbReference type="OrthoDB" id="1139263at2"/>
<proteinExistence type="predicted"/>
<evidence type="ECO:0000256" key="2">
    <source>
        <dbReference type="SAM" id="SignalP"/>
    </source>
</evidence>
<name>A9DMM1_9FLAO</name>
<keyword evidence="1 2" id="KW-0732">Signal</keyword>
<dbReference type="Gene3D" id="2.60.40.1120">
    <property type="entry name" value="Carboxypeptidase-like, regulatory domain"/>
    <property type="match status" value="1"/>
</dbReference>
<accession>A9DMM1</accession>
<feature type="domain" description="Secretion system C-terminal sorting" evidence="3">
    <location>
        <begin position="135"/>
        <end position="201"/>
    </location>
</feature>
<feature type="signal peptide" evidence="2">
    <location>
        <begin position="1"/>
        <end position="19"/>
    </location>
</feature>
<dbReference type="InterPro" id="IPR008969">
    <property type="entry name" value="CarboxyPept-like_regulatory"/>
</dbReference>
<evidence type="ECO:0000256" key="1">
    <source>
        <dbReference type="ARBA" id="ARBA00022729"/>
    </source>
</evidence>
<dbReference type="SUPFAM" id="SSF49464">
    <property type="entry name" value="Carboxypeptidase regulatory domain-like"/>
    <property type="match status" value="1"/>
</dbReference>
<dbReference type="Pfam" id="PF18962">
    <property type="entry name" value="Por_Secre_tail"/>
    <property type="match status" value="1"/>
</dbReference>
<dbReference type="InterPro" id="IPR026444">
    <property type="entry name" value="Secre_tail"/>
</dbReference>
<comment type="caution">
    <text evidence="4">The sequence shown here is derived from an EMBL/GenBank/DDBJ whole genome shotgun (WGS) entry which is preliminary data.</text>
</comment>
<dbReference type="HOGENOM" id="CLU_1303550_0_0_10"/>
<dbReference type="AlphaFoldDB" id="A9DMM1"/>
<dbReference type="Gene3D" id="2.60.40.3080">
    <property type="match status" value="1"/>
</dbReference>
<dbReference type="eggNOG" id="COG4206">
    <property type="taxonomic scope" value="Bacteria"/>
</dbReference>
<dbReference type="STRING" id="391587.KAOT1_21297"/>
<evidence type="ECO:0000313" key="5">
    <source>
        <dbReference type="Proteomes" id="UP000002945"/>
    </source>
</evidence>
<protein>
    <submittedName>
        <fullName evidence="4">Putative outer membrane protein, probably involved in nutrient binding</fullName>
    </submittedName>
</protein>
<keyword evidence="5" id="KW-1185">Reference proteome</keyword>